<protein>
    <submittedName>
        <fullName evidence="2">Uncharacterized protein</fullName>
    </submittedName>
</protein>
<evidence type="ECO:0000313" key="2">
    <source>
        <dbReference type="EMBL" id="KAG8187982.1"/>
    </source>
</evidence>
<proteinExistence type="predicted"/>
<feature type="region of interest" description="Disordered" evidence="1">
    <location>
        <begin position="33"/>
        <end position="61"/>
    </location>
</feature>
<comment type="caution">
    <text evidence="2">The sequence shown here is derived from an EMBL/GenBank/DDBJ whole genome shotgun (WGS) entry which is preliminary data.</text>
</comment>
<dbReference type="EMBL" id="JAFNEN010000252">
    <property type="protein sequence ID" value="KAG8187982.1"/>
    <property type="molecule type" value="Genomic_DNA"/>
</dbReference>
<organism evidence="2 3">
    <name type="scientific">Oedothorax gibbosus</name>
    <dbReference type="NCBI Taxonomy" id="931172"/>
    <lineage>
        <taxon>Eukaryota</taxon>
        <taxon>Metazoa</taxon>
        <taxon>Ecdysozoa</taxon>
        <taxon>Arthropoda</taxon>
        <taxon>Chelicerata</taxon>
        <taxon>Arachnida</taxon>
        <taxon>Araneae</taxon>
        <taxon>Araneomorphae</taxon>
        <taxon>Entelegynae</taxon>
        <taxon>Araneoidea</taxon>
        <taxon>Linyphiidae</taxon>
        <taxon>Erigoninae</taxon>
        <taxon>Oedothorax</taxon>
    </lineage>
</organism>
<reference evidence="2 3" key="1">
    <citation type="journal article" date="2022" name="Nat. Ecol. Evol.">
        <title>A masculinizing supergene underlies an exaggerated male reproductive morph in a spider.</title>
        <authorList>
            <person name="Hendrickx F."/>
            <person name="De Corte Z."/>
            <person name="Sonet G."/>
            <person name="Van Belleghem S.M."/>
            <person name="Kostlbacher S."/>
            <person name="Vangestel C."/>
        </authorList>
    </citation>
    <scope>NUCLEOTIDE SEQUENCE [LARGE SCALE GENOMIC DNA]</scope>
    <source>
        <strain evidence="2">W744_W776</strain>
    </source>
</reference>
<name>A0AAV6UVZ1_9ARAC</name>
<evidence type="ECO:0000256" key="1">
    <source>
        <dbReference type="SAM" id="MobiDB-lite"/>
    </source>
</evidence>
<accession>A0AAV6UVZ1</accession>
<gene>
    <name evidence="2" type="ORF">JTE90_005301</name>
</gene>
<evidence type="ECO:0000313" key="3">
    <source>
        <dbReference type="Proteomes" id="UP000827092"/>
    </source>
</evidence>
<keyword evidence="3" id="KW-1185">Reference proteome</keyword>
<dbReference type="AlphaFoldDB" id="A0AAV6UVZ1"/>
<dbReference type="Proteomes" id="UP000827092">
    <property type="component" value="Unassembled WGS sequence"/>
</dbReference>
<sequence>MSKHHPVILFPILSLSEDRIEVHQSRRFQCKVNVSPPLQEDRRPGPLVGPPFYPTRQEEKRSGIASSNKICAIFS</sequence>